<feature type="region of interest" description="Disordered" evidence="1">
    <location>
        <begin position="197"/>
        <end position="218"/>
    </location>
</feature>
<accession>A0A5J4TG18</accession>
<name>A0A5J4TG18_9EUKA</name>
<reference evidence="2 3" key="1">
    <citation type="submission" date="2019-03" db="EMBL/GenBank/DDBJ databases">
        <title>Single cell metagenomics reveals metabolic interactions within the superorganism composed of flagellate Streblomastix strix and complex community of Bacteroidetes bacteria on its surface.</title>
        <authorList>
            <person name="Treitli S.C."/>
            <person name="Kolisko M."/>
            <person name="Husnik F."/>
            <person name="Keeling P."/>
            <person name="Hampl V."/>
        </authorList>
    </citation>
    <scope>NUCLEOTIDE SEQUENCE [LARGE SCALE GENOMIC DNA]</scope>
    <source>
        <strain evidence="2">ST1C</strain>
    </source>
</reference>
<dbReference type="EMBL" id="SNRW01032356">
    <property type="protein sequence ID" value="KAA6356822.1"/>
    <property type="molecule type" value="Genomic_DNA"/>
</dbReference>
<sequence length="279" mass="31426">QNGEARRREIQCPSLLPVTSVPVPDEVLDAKRSPIDKILQSEQALALYNFRIGEGMLAHLCEQQEDNLAIDILSQMIHNLREAERTHFARARNENGTNANYFDFAANSINSHLNCEAGSHMCEAQVIARSDTANKYAIGIANLLFGIQQLGIARVKTKRFRQLTPSAIWKQVMRPMLNQNENQALEQNQKIQIRRTHDDEMPPPNSGPRDQPQPGQGLYAQRNTAIPQSTICPPTLNAEQEIPGIPNVLTKETIKSHMRRWMLKGFDLIPVGKDDQGQH</sequence>
<proteinExistence type="predicted"/>
<dbReference type="Proteomes" id="UP000324800">
    <property type="component" value="Unassembled WGS sequence"/>
</dbReference>
<evidence type="ECO:0000313" key="2">
    <source>
        <dbReference type="EMBL" id="KAA6356822.1"/>
    </source>
</evidence>
<evidence type="ECO:0000313" key="3">
    <source>
        <dbReference type="Proteomes" id="UP000324800"/>
    </source>
</evidence>
<gene>
    <name evidence="2" type="ORF">EZS28_047652</name>
</gene>
<organism evidence="2 3">
    <name type="scientific">Streblomastix strix</name>
    <dbReference type="NCBI Taxonomy" id="222440"/>
    <lineage>
        <taxon>Eukaryota</taxon>
        <taxon>Metamonada</taxon>
        <taxon>Preaxostyla</taxon>
        <taxon>Oxymonadida</taxon>
        <taxon>Streblomastigidae</taxon>
        <taxon>Streblomastix</taxon>
    </lineage>
</organism>
<protein>
    <submittedName>
        <fullName evidence="2">Uncharacterized protein</fullName>
    </submittedName>
</protein>
<dbReference type="AlphaFoldDB" id="A0A5J4TG18"/>
<comment type="caution">
    <text evidence="2">The sequence shown here is derived from an EMBL/GenBank/DDBJ whole genome shotgun (WGS) entry which is preliminary data.</text>
</comment>
<feature type="non-terminal residue" evidence="2">
    <location>
        <position position="1"/>
    </location>
</feature>
<evidence type="ECO:0000256" key="1">
    <source>
        <dbReference type="SAM" id="MobiDB-lite"/>
    </source>
</evidence>